<dbReference type="PANTHER" id="PTHR43767">
    <property type="entry name" value="LONG-CHAIN-FATTY-ACID--COA LIGASE"/>
    <property type="match status" value="1"/>
</dbReference>
<dbReference type="Proteomes" id="UP000198967">
    <property type="component" value="Unassembled WGS sequence"/>
</dbReference>
<dbReference type="InterPro" id="IPR042099">
    <property type="entry name" value="ANL_N_sf"/>
</dbReference>
<dbReference type="InterPro" id="IPR000873">
    <property type="entry name" value="AMP-dep_synth/lig_dom"/>
</dbReference>
<dbReference type="PANTHER" id="PTHR43767:SF1">
    <property type="entry name" value="NONRIBOSOMAL PEPTIDE SYNTHASE PES1 (EUROFUNG)-RELATED"/>
    <property type="match status" value="1"/>
</dbReference>
<sequence length="492" mass="51995">MHGVPMTTYIEDLVEVLAQAGDRPVLRHEGTDTTGAALLAEIRRTARALDGLGIGRGDLVALLAPNTPEALAVRYAAHLIGAAACYLSVPPDPQRRAAMIAQFAPRLVVVFPETADLLPPVDAVVASVGPGAGLRLDELAAPESDAPLECRARPADLAVLISSGGTTGVPKGSRRDFARYSAMTATPPDPARRQLANGKLAYLTQVLVDQTLLGGGLVVLQDHYEPEATLAAVARERITHLFLVEPQLFGLMDHPGVAAADLSSLQAVTHIGAMAAPVLRQRARRMLGPVVMHTYGASEIGIVSALPPAEHDRPSRFRCAGRIVPGVGVRFRAADGTLDRRAGAIEVRSPAVAQGYTNRPVEEAEHFVDGWYRTGDYGCLDEEDMLRILGRRSDIGELGAVTPVQLQDTLCRLPSVRYAVLVADPETGVRIAAAQAWPGGAVDVADCRAAVAARYGEAVAASLQVVPMVAIPLTEQGKPDRVAIRQSAAARC</sequence>
<name>A0A1G7P611_PSEOR</name>
<dbReference type="Gene3D" id="3.40.50.12780">
    <property type="entry name" value="N-terminal domain of ligase-like"/>
    <property type="match status" value="1"/>
</dbReference>
<dbReference type="AlphaFoldDB" id="A0A1G7P611"/>
<proteinExistence type="predicted"/>
<evidence type="ECO:0000259" key="1">
    <source>
        <dbReference type="Pfam" id="PF00501"/>
    </source>
</evidence>
<dbReference type="GO" id="GO:0016878">
    <property type="term" value="F:acid-thiol ligase activity"/>
    <property type="evidence" value="ECO:0007669"/>
    <property type="project" value="UniProtKB-ARBA"/>
</dbReference>
<feature type="domain" description="AMP-dependent synthetase/ligase" evidence="1">
    <location>
        <begin position="17"/>
        <end position="356"/>
    </location>
</feature>
<dbReference type="InterPro" id="IPR050237">
    <property type="entry name" value="ATP-dep_AMP-bd_enzyme"/>
</dbReference>
<dbReference type="SUPFAM" id="SSF56801">
    <property type="entry name" value="Acetyl-CoA synthetase-like"/>
    <property type="match status" value="1"/>
</dbReference>
<reference evidence="2 3" key="1">
    <citation type="submission" date="2016-10" db="EMBL/GenBank/DDBJ databases">
        <authorList>
            <person name="de Groot N.N."/>
        </authorList>
    </citation>
    <scope>NUCLEOTIDE SEQUENCE [LARGE SCALE GENOMIC DNA]</scope>
    <source>
        <strain evidence="2 3">CGMCC 4.3143</strain>
    </source>
</reference>
<dbReference type="STRING" id="366584.SAMN05216377_10724"/>
<dbReference type="EMBL" id="FNBE01000007">
    <property type="protein sequence ID" value="SDF81693.1"/>
    <property type="molecule type" value="Genomic_DNA"/>
</dbReference>
<gene>
    <name evidence="2" type="ORF">SAMN05216377_10724</name>
</gene>
<dbReference type="InterPro" id="IPR045851">
    <property type="entry name" value="AMP-bd_C_sf"/>
</dbReference>
<accession>A0A1G7P611</accession>
<dbReference type="Pfam" id="PF00501">
    <property type="entry name" value="AMP-binding"/>
    <property type="match status" value="1"/>
</dbReference>
<evidence type="ECO:0000313" key="2">
    <source>
        <dbReference type="EMBL" id="SDF81693.1"/>
    </source>
</evidence>
<organism evidence="2 3">
    <name type="scientific">Pseudonocardia oroxyli</name>
    <dbReference type="NCBI Taxonomy" id="366584"/>
    <lineage>
        <taxon>Bacteria</taxon>
        <taxon>Bacillati</taxon>
        <taxon>Actinomycetota</taxon>
        <taxon>Actinomycetes</taxon>
        <taxon>Pseudonocardiales</taxon>
        <taxon>Pseudonocardiaceae</taxon>
        <taxon>Pseudonocardia</taxon>
    </lineage>
</organism>
<protein>
    <submittedName>
        <fullName evidence="2">Fatty-acyl-CoA synthase</fullName>
    </submittedName>
</protein>
<dbReference type="Gene3D" id="3.30.300.30">
    <property type="match status" value="1"/>
</dbReference>
<evidence type="ECO:0000313" key="3">
    <source>
        <dbReference type="Proteomes" id="UP000198967"/>
    </source>
</evidence>
<keyword evidence="3" id="KW-1185">Reference proteome</keyword>